<sequence length="78" mass="8966">AREIRIVLDDFKKNVTSSPIKKNINATVAERHRTCLIIKNVFGERIPLKSLFGDLIMMRARKMLFTEKVLESAVAESY</sequence>
<protein>
    <submittedName>
        <fullName evidence="1">Uncharacterized protein</fullName>
    </submittedName>
</protein>
<keyword evidence="2" id="KW-1185">Reference proteome</keyword>
<gene>
    <name evidence="1" type="ORF">AVEN_241501-2_1</name>
</gene>
<dbReference type="Proteomes" id="UP000499080">
    <property type="component" value="Unassembled WGS sequence"/>
</dbReference>
<proteinExistence type="predicted"/>
<evidence type="ECO:0000313" key="2">
    <source>
        <dbReference type="Proteomes" id="UP000499080"/>
    </source>
</evidence>
<organism evidence="1 2">
    <name type="scientific">Araneus ventricosus</name>
    <name type="common">Orbweaver spider</name>
    <name type="synonym">Epeira ventricosa</name>
    <dbReference type="NCBI Taxonomy" id="182803"/>
    <lineage>
        <taxon>Eukaryota</taxon>
        <taxon>Metazoa</taxon>
        <taxon>Ecdysozoa</taxon>
        <taxon>Arthropoda</taxon>
        <taxon>Chelicerata</taxon>
        <taxon>Arachnida</taxon>
        <taxon>Araneae</taxon>
        <taxon>Araneomorphae</taxon>
        <taxon>Entelegynae</taxon>
        <taxon>Araneoidea</taxon>
        <taxon>Araneidae</taxon>
        <taxon>Araneus</taxon>
    </lineage>
</organism>
<feature type="non-terminal residue" evidence="1">
    <location>
        <position position="1"/>
    </location>
</feature>
<name>A0A4Y2FJD0_ARAVE</name>
<accession>A0A4Y2FJD0</accession>
<evidence type="ECO:0000313" key="1">
    <source>
        <dbReference type="EMBL" id="GBM41351.1"/>
    </source>
</evidence>
<comment type="caution">
    <text evidence="1">The sequence shown here is derived from an EMBL/GenBank/DDBJ whole genome shotgun (WGS) entry which is preliminary data.</text>
</comment>
<dbReference type="AlphaFoldDB" id="A0A4Y2FJD0"/>
<dbReference type="EMBL" id="BGPR01000959">
    <property type="protein sequence ID" value="GBM41351.1"/>
    <property type="molecule type" value="Genomic_DNA"/>
</dbReference>
<reference evidence="1 2" key="1">
    <citation type="journal article" date="2019" name="Sci. Rep.">
        <title>Orb-weaving spider Araneus ventricosus genome elucidates the spidroin gene catalogue.</title>
        <authorList>
            <person name="Kono N."/>
            <person name="Nakamura H."/>
            <person name="Ohtoshi R."/>
            <person name="Moran D.A.P."/>
            <person name="Shinohara A."/>
            <person name="Yoshida Y."/>
            <person name="Fujiwara M."/>
            <person name="Mori M."/>
            <person name="Tomita M."/>
            <person name="Arakawa K."/>
        </authorList>
    </citation>
    <scope>NUCLEOTIDE SEQUENCE [LARGE SCALE GENOMIC DNA]</scope>
</reference>